<keyword evidence="2" id="KW-0472">Membrane</keyword>
<feature type="compositionally biased region" description="Polar residues" evidence="1">
    <location>
        <begin position="155"/>
        <end position="165"/>
    </location>
</feature>
<reference evidence="3 4" key="1">
    <citation type="journal article" date="2020" name="Genes (Basel)">
        <title>Genomic Comparison of Insect Gut Symbionts from Divergent Burkholderia Subclades.</title>
        <authorList>
            <person name="Takeshita K."/>
            <person name="Kikuchi Y."/>
        </authorList>
    </citation>
    <scope>NUCLEOTIDE SEQUENCE [LARGE SCALE GENOMIC DNA]</scope>
    <source>
        <strain evidence="3 4">PGU16</strain>
    </source>
</reference>
<evidence type="ECO:0000256" key="1">
    <source>
        <dbReference type="SAM" id="MobiDB-lite"/>
    </source>
</evidence>
<keyword evidence="2" id="KW-0812">Transmembrane</keyword>
<evidence type="ECO:0000313" key="3">
    <source>
        <dbReference type="EMBL" id="BCF89094.1"/>
    </source>
</evidence>
<keyword evidence="4" id="KW-1185">Reference proteome</keyword>
<gene>
    <name evidence="3" type="ORF">PPGU16_21610</name>
</gene>
<accession>A0A7I8BK49</accession>
<dbReference type="KEGG" id="plad:PPGU16_21610"/>
<organism evidence="3 4">
    <name type="scientific">Paraburkholderia largidicola</name>
    <dbReference type="NCBI Taxonomy" id="3014751"/>
    <lineage>
        <taxon>Bacteria</taxon>
        <taxon>Pseudomonadati</taxon>
        <taxon>Pseudomonadota</taxon>
        <taxon>Betaproteobacteria</taxon>
        <taxon>Burkholderiales</taxon>
        <taxon>Burkholderiaceae</taxon>
        <taxon>Paraburkholderia</taxon>
    </lineage>
</organism>
<name>A0A7I8BK49_9BURK</name>
<evidence type="ECO:0000256" key="2">
    <source>
        <dbReference type="SAM" id="Phobius"/>
    </source>
</evidence>
<keyword evidence="2" id="KW-1133">Transmembrane helix</keyword>
<proteinExistence type="predicted"/>
<dbReference type="EMBL" id="AP023174">
    <property type="protein sequence ID" value="BCF89094.1"/>
    <property type="molecule type" value="Genomic_DNA"/>
</dbReference>
<dbReference type="RefSeq" id="WP_180720023.1">
    <property type="nucleotide sequence ID" value="NZ_AP023174.1"/>
</dbReference>
<evidence type="ECO:0000313" key="4">
    <source>
        <dbReference type="Proteomes" id="UP000510888"/>
    </source>
</evidence>
<dbReference type="AlphaFoldDB" id="A0A7I8BK49"/>
<dbReference type="Proteomes" id="UP000510888">
    <property type="component" value="Chromosome 1"/>
</dbReference>
<protein>
    <submittedName>
        <fullName evidence="3">Uncharacterized protein</fullName>
    </submittedName>
</protein>
<feature type="region of interest" description="Disordered" evidence="1">
    <location>
        <begin position="145"/>
        <end position="165"/>
    </location>
</feature>
<feature type="transmembrane region" description="Helical" evidence="2">
    <location>
        <begin position="20"/>
        <end position="42"/>
    </location>
</feature>
<sequence>MFLTSDQNRLPMGSSLGGPGAALWAIVEMWSGADVLILQFAATKRALSRVAMVDLSSGAVTLEKLTSDGHVVRGAAVLSAKPQHECGKWVLEPLSEIHLGETRAYDDKHPLVSFVRYTTIEGREFSMPIAIAERHSRGKLVYGTKPARPRKTAHSLATSNVTSST</sequence>